<comment type="caution">
    <text evidence="1">The sequence shown here is derived from an EMBL/GenBank/DDBJ whole genome shotgun (WGS) entry which is preliminary data.</text>
</comment>
<gene>
    <name evidence="1" type="ORF">DCS45_10960</name>
</gene>
<dbReference type="EMBL" id="DMVW01000102">
    <property type="protein sequence ID" value="HAR52376.1"/>
    <property type="molecule type" value="Genomic_DNA"/>
</dbReference>
<protein>
    <submittedName>
        <fullName evidence="1">Uncharacterized protein</fullName>
    </submittedName>
</protein>
<proteinExistence type="predicted"/>
<evidence type="ECO:0000313" key="1">
    <source>
        <dbReference type="EMBL" id="HAR52376.1"/>
    </source>
</evidence>
<sequence length="78" mass="8360">MCNARGDEAQAVARLGFLEWAFTEPGQVTAETVKDALRHPATKAPGSAAARAFVDYLRQAVTPLSAGRARRGRARALH</sequence>
<organism evidence="1 2">
    <name type="scientific">Roseovarius nubinhibens</name>
    <dbReference type="NCBI Taxonomy" id="314263"/>
    <lineage>
        <taxon>Bacteria</taxon>
        <taxon>Pseudomonadati</taxon>
        <taxon>Pseudomonadota</taxon>
        <taxon>Alphaproteobacteria</taxon>
        <taxon>Rhodobacterales</taxon>
        <taxon>Roseobacteraceae</taxon>
        <taxon>Roseovarius</taxon>
    </lineage>
</organism>
<dbReference type="AlphaFoldDB" id="A0A348WCW4"/>
<reference evidence="1 2" key="1">
    <citation type="journal article" date="2018" name="Nat. Biotechnol.">
        <title>A standardized bacterial taxonomy based on genome phylogeny substantially revises the tree of life.</title>
        <authorList>
            <person name="Parks D.H."/>
            <person name="Chuvochina M."/>
            <person name="Waite D.W."/>
            <person name="Rinke C."/>
            <person name="Skarshewski A."/>
            <person name="Chaumeil P.A."/>
            <person name="Hugenholtz P."/>
        </authorList>
    </citation>
    <scope>NUCLEOTIDE SEQUENCE [LARGE SCALE GENOMIC DNA]</scope>
    <source>
        <strain evidence="1">UBA9169</strain>
    </source>
</reference>
<name>A0A348WCW4_9RHOB</name>
<evidence type="ECO:0000313" key="2">
    <source>
        <dbReference type="Proteomes" id="UP000264719"/>
    </source>
</evidence>
<dbReference type="Proteomes" id="UP000264719">
    <property type="component" value="Unassembled WGS sequence"/>
</dbReference>
<accession>A0A348WCW4</accession>